<dbReference type="SUPFAM" id="SSF82679">
    <property type="entry name" value="N-utilization substance G protein NusG, N-terminal domain"/>
    <property type="match status" value="1"/>
</dbReference>
<dbReference type="Gene3D" id="1.10.720.30">
    <property type="entry name" value="SAP domain"/>
    <property type="match status" value="1"/>
</dbReference>
<dbReference type="InterPro" id="IPR014722">
    <property type="entry name" value="Rib_uL2_dom2"/>
</dbReference>
<reference evidence="6" key="1">
    <citation type="submission" date="2017-04" db="EMBL/GenBank/DDBJ databases">
        <title>Population genomics of picophytoplankton unveils novel chromosome hypervariability.</title>
        <authorList>
            <consortium name="DOE Joint Genome Institute"/>
            <person name="Blanc-Mathieu R."/>
            <person name="Krasovec M."/>
            <person name="Hebrard M."/>
            <person name="Yau S."/>
            <person name="Desgranges E."/>
            <person name="Martin J."/>
            <person name="Schackwitz W."/>
            <person name="Kuo A."/>
            <person name="Salin G."/>
            <person name="Donnadieu C."/>
            <person name="Desdevises Y."/>
            <person name="Sanchez-Ferandin S."/>
            <person name="Moreau H."/>
            <person name="Rivals E."/>
            <person name="Grigoriev I.V."/>
            <person name="Grimsley N."/>
            <person name="Eyre-Walker A."/>
            <person name="Piganeau G."/>
        </authorList>
    </citation>
    <scope>NUCLEOTIDE SEQUENCE [LARGE SCALE GENOMIC DNA]</scope>
    <source>
        <strain evidence="6">RCC 1115</strain>
    </source>
</reference>
<gene>
    <name evidence="6" type="ORF">BE221DRAFT_68332</name>
</gene>
<feature type="domain" description="SAP" evidence="5">
    <location>
        <begin position="55"/>
        <end position="89"/>
    </location>
</feature>
<dbReference type="Pfam" id="PF02037">
    <property type="entry name" value="SAP"/>
    <property type="match status" value="1"/>
</dbReference>
<feature type="compositionally biased region" description="Basic and acidic residues" evidence="4">
    <location>
        <begin position="117"/>
        <end position="133"/>
    </location>
</feature>
<proteinExistence type="predicted"/>
<feature type="region of interest" description="Disordered" evidence="4">
    <location>
        <begin position="336"/>
        <end position="370"/>
    </location>
</feature>
<evidence type="ECO:0000256" key="2">
    <source>
        <dbReference type="ARBA" id="ARBA00023015"/>
    </source>
</evidence>
<dbReference type="PANTHER" id="PTHR30265:SF4">
    <property type="entry name" value="KOW MOTIF FAMILY PROTEIN, EXPRESSED"/>
    <property type="match status" value="1"/>
</dbReference>
<dbReference type="AlphaFoldDB" id="A0A1Y5IJY7"/>
<dbReference type="CDD" id="cd06091">
    <property type="entry name" value="KOW_NusG"/>
    <property type="match status" value="1"/>
</dbReference>
<evidence type="ECO:0000256" key="1">
    <source>
        <dbReference type="ARBA" id="ARBA00022814"/>
    </source>
</evidence>
<feature type="region of interest" description="Disordered" evidence="4">
    <location>
        <begin position="117"/>
        <end position="145"/>
    </location>
</feature>
<dbReference type="InterPro" id="IPR036735">
    <property type="entry name" value="NGN_dom_sf"/>
</dbReference>
<name>A0A1Y5IJY7_OSTTA</name>
<keyword evidence="1" id="KW-0889">Transcription antitermination</keyword>
<dbReference type="InterPro" id="IPR008991">
    <property type="entry name" value="Translation_prot_SH3-like_sf"/>
</dbReference>
<dbReference type="GO" id="GO:0031564">
    <property type="term" value="P:transcription antitermination"/>
    <property type="evidence" value="ECO:0007669"/>
    <property type="project" value="UniProtKB-KW"/>
</dbReference>
<feature type="compositionally biased region" description="Basic residues" evidence="4">
    <location>
        <begin position="17"/>
        <end position="27"/>
    </location>
</feature>
<dbReference type="Gene3D" id="2.30.30.30">
    <property type="match status" value="1"/>
</dbReference>
<sequence length="418" mass="46862">MSTATVARAWTSAGAPRGRRARERRLRITPPPRGRARARARDDDDDDDDDGRPRVEDMTAREMREELRAFDLPTSGRKTSLVALLEKARAWADAGATPRAEWTREAAAERAMEDAARRAAEDRRMERRERRGYADAGGGRRGGGSVVETTRAVEAMKERGASEARREFVVQRAMSESGAGREGWFMLETAENREERAREMILALNGTKLTREQREPLVAWVPRVPRDNFYLTEEDTEGKSELELCQMVGEEDMAEMLQPGYVLVRCTLTQTLTDAFNDLWSVRGFATGGSSRFGKKSYEKLNQPLSMDDQIPRMIRKCVPVVKTDEQVKADEARVEVQEVARAGRQERDENDGDDLRPTSSSEVGAATSDRIEVHDGPFKGFKGFIVSENDDGSVEATLAIFGRDTNVTLTSDEYKCI</sequence>
<feature type="region of interest" description="Disordered" evidence="4">
    <location>
        <begin position="1"/>
        <end position="62"/>
    </location>
</feature>
<dbReference type="GO" id="GO:0006354">
    <property type="term" value="P:DNA-templated transcription elongation"/>
    <property type="evidence" value="ECO:0007669"/>
    <property type="project" value="InterPro"/>
</dbReference>
<feature type="compositionally biased region" description="Basic and acidic residues" evidence="4">
    <location>
        <begin position="336"/>
        <end position="348"/>
    </location>
</feature>
<feature type="compositionally biased region" description="Gly residues" evidence="4">
    <location>
        <begin position="135"/>
        <end position="145"/>
    </location>
</feature>
<dbReference type="SUPFAM" id="SSF50104">
    <property type="entry name" value="Translation proteins SH3-like domain"/>
    <property type="match status" value="1"/>
</dbReference>
<dbReference type="PANTHER" id="PTHR30265">
    <property type="entry name" value="RHO-INTERACTING TRANSCRIPTION TERMINATION FACTOR NUSG"/>
    <property type="match status" value="1"/>
</dbReference>
<feature type="compositionally biased region" description="Basic and acidic residues" evidence="4">
    <location>
        <begin position="51"/>
        <end position="62"/>
    </location>
</feature>
<dbReference type="InterPro" id="IPR043425">
    <property type="entry name" value="NusG-like"/>
</dbReference>
<accession>A0A1Y5IJY7</accession>
<evidence type="ECO:0000259" key="5">
    <source>
        <dbReference type="PROSITE" id="PS50800"/>
    </source>
</evidence>
<evidence type="ECO:0000256" key="3">
    <source>
        <dbReference type="ARBA" id="ARBA00023163"/>
    </source>
</evidence>
<dbReference type="InterPro" id="IPR003034">
    <property type="entry name" value="SAP_dom"/>
</dbReference>
<keyword evidence="3" id="KW-0804">Transcription</keyword>
<organism evidence="6">
    <name type="scientific">Ostreococcus tauri</name>
    <name type="common">Marine green alga</name>
    <dbReference type="NCBI Taxonomy" id="70448"/>
    <lineage>
        <taxon>Eukaryota</taxon>
        <taxon>Viridiplantae</taxon>
        <taxon>Chlorophyta</taxon>
        <taxon>Mamiellophyceae</taxon>
        <taxon>Mamiellales</taxon>
        <taxon>Bathycoccaceae</taxon>
        <taxon>Ostreococcus</taxon>
    </lineage>
</organism>
<keyword evidence="2" id="KW-0805">Transcription regulation</keyword>
<dbReference type="EMBL" id="KZ155774">
    <property type="protein sequence ID" value="OUS48454.1"/>
    <property type="molecule type" value="Genomic_DNA"/>
</dbReference>
<dbReference type="PROSITE" id="PS50800">
    <property type="entry name" value="SAP"/>
    <property type="match status" value="1"/>
</dbReference>
<evidence type="ECO:0000313" key="6">
    <source>
        <dbReference type="EMBL" id="OUS48454.1"/>
    </source>
</evidence>
<dbReference type="Proteomes" id="UP000195557">
    <property type="component" value="Unassembled WGS sequence"/>
</dbReference>
<evidence type="ECO:0000256" key="4">
    <source>
        <dbReference type="SAM" id="MobiDB-lite"/>
    </source>
</evidence>
<dbReference type="SMART" id="SM00513">
    <property type="entry name" value="SAP"/>
    <property type="match status" value="1"/>
</dbReference>
<protein>
    <recommendedName>
        <fullName evidence="5">SAP domain-containing protein</fullName>
    </recommendedName>
</protein>
<dbReference type="InterPro" id="IPR036361">
    <property type="entry name" value="SAP_dom_sf"/>
</dbReference>